<gene>
    <name evidence="7" type="primary">Cspg4_0</name>
    <name evidence="7" type="ORF">GRAVAR_R14128</name>
</gene>
<feature type="repeat" description="CSPG" evidence="5">
    <location>
        <begin position="642"/>
        <end position="740"/>
    </location>
</feature>
<dbReference type="InterPro" id="IPR051561">
    <property type="entry name" value="FRAS1_ECM"/>
</dbReference>
<dbReference type="PROSITE" id="PS51854">
    <property type="entry name" value="CSPG"/>
    <property type="match status" value="7"/>
</dbReference>
<dbReference type="PANTHER" id="PTHR45739:SF14">
    <property type="entry name" value="CHONDROITIN SULFATE PROTEOGLYCAN 4"/>
    <property type="match status" value="1"/>
</dbReference>
<reference evidence="7 8" key="1">
    <citation type="submission" date="2019-09" db="EMBL/GenBank/DDBJ databases">
        <title>Bird 10,000 Genomes (B10K) Project - Family phase.</title>
        <authorList>
            <person name="Zhang G."/>
        </authorList>
    </citation>
    <scope>NUCLEOTIDE SEQUENCE [LARGE SCALE GENOMIC DNA]</scope>
    <source>
        <strain evidence="7">B10K-DU-001-02</strain>
        <tissue evidence="7">Muscle</tissue>
    </source>
</reference>
<dbReference type="CDD" id="cd00110">
    <property type="entry name" value="LamG"/>
    <property type="match status" value="2"/>
</dbReference>
<comment type="caution">
    <text evidence="7">The sequence shown here is derived from an EMBL/GenBank/DDBJ whole genome shotgun (WGS) entry which is preliminary data.</text>
</comment>
<dbReference type="EMBL" id="VWZG01002892">
    <property type="protein sequence ID" value="NXG15736.1"/>
    <property type="molecule type" value="Genomic_DNA"/>
</dbReference>
<feature type="repeat" description="CSPG" evidence="5">
    <location>
        <begin position="1110"/>
        <end position="1200"/>
    </location>
</feature>
<feature type="repeat" description="CSPG" evidence="5">
    <location>
        <begin position="1222"/>
        <end position="1320"/>
    </location>
</feature>
<keyword evidence="3" id="KW-0325">Glycoprotein</keyword>
<feature type="repeat" description="CSPG" evidence="5">
    <location>
        <begin position="874"/>
        <end position="968"/>
    </location>
</feature>
<evidence type="ECO:0000256" key="2">
    <source>
        <dbReference type="ARBA" id="ARBA00022737"/>
    </source>
</evidence>
<dbReference type="SMART" id="SM00282">
    <property type="entry name" value="LamG"/>
    <property type="match status" value="2"/>
</dbReference>
<keyword evidence="2" id="KW-0677">Repeat</keyword>
<protein>
    <submittedName>
        <fullName evidence="7">CSPG4 protein</fullName>
    </submittedName>
</protein>
<keyword evidence="8" id="KW-1185">Reference proteome</keyword>
<dbReference type="GO" id="GO:0009653">
    <property type="term" value="P:anatomical structure morphogenesis"/>
    <property type="evidence" value="ECO:0007669"/>
    <property type="project" value="TreeGrafter"/>
</dbReference>
<name>A0A7K8ZJ03_9PASS</name>
<dbReference type="PROSITE" id="PS50025">
    <property type="entry name" value="LAM_G_DOMAIN"/>
    <property type="match status" value="2"/>
</dbReference>
<sequence>LSVSFYGNSFVELNVTEASSQTSFQLQFRTSKAQGLLFLAAGKTDYCLMELCSGYVQLRINFGVGERVLHSQQRSQLNDLAWHLVELHHEHDNVTLVIDKHDRTSTKMPGILYDLNIDYGFYIGGISKLDVPYLFGALPSFRGCIGDVLFNDRDILMPLRPSPAFKNIREVSVGCSDEFFAGEEEPISFFSSRSYVSFPTWNVDDEGIFEYMLQTSAARGLLLYHPGQAGDFIAMEMEDGLIKAYVGEHKHRTHLSSHRPVNDSHWHYIKLKFTTEYLQLTLDEETVKKSLPPRSKLPLLKGSLFVGGVDDRIRLEVVKLKLISVSGKYARGGSFKGCLRNLKANSEKKSLKNVLVTKDISAGCEMESAFNKNLSLEVSVKNPTVKAAPVFAISHESSVPLGEEDKSHLLVLSSLIVPEGGEASLESKHIKVNLDFEKLGIHQSQILFEIKEPPSYGNLKLNVGPMQEVNTFTMQDVWQGKILYIHDGSENTYDYFNFSISTSSEKIVPPYLQGNEQHVFSINVTPVNDAPEITLPEGNLLLLLENSKKRLTSDLIKVLDKDTGSQGLSLSVLGNLNADAGFLENSKHPGKAITTFSNEDLREGFVFFVHTGVKNSRIVLRASDGEKVSSTVVLRVMAVPLDYRVVNNSGINVLQGVTALIRPRHLAVETNAVLQELEIRYEITEPPRFGQIQRQNSGGEWKQVNSFSQRSVQRSRVRYCSTFKEIQLENVTDQFQFKVSVENRVSEKHTFPIKVKWLRYSLLKHAPLEIEKSKKKYLNSDNLFAVIAELEIPEDELHFKLLSLPRNGQILLNDQPLKKDSVFSQKDITDQKVAYELISRYHEDSYDSFRFLISTKYLESNLYDFEIYIKSGFRNIVLTNNGLNVTEGEGQLITSRKLFVQTPDNKTFQYKVIQFPKHGKLKLINFSSPFENNDNLTTFTNKDITDKHLMYVHDDSETVFDEFLVRASSRESGKWANLDPEVEPLSLEIRFSISVQLKNDEKPIRVIDKIFNIVRNRQRLLTLADLCYHDPDSDFDDGQLLYTRRGISNGDLVLTNDTFHRLYQFRQVDLEQKQVLFLHRGADFGRFVLFVTDGKHYTSLLLEVNATDPYVRLANNTGLLVQKGKEETVSTTNLSATTNQDIRDDHELTYEILSFPKYGRIYVNNLLMDSFTQLDLIKGHVTYRHDDSNNLIDTFNFAVHARDIHLDAEVQVRIYLESQQQPPRIVNKNNLLVEEGKPVKISKGKLQVVHENSSPSEIVFTVRKLPVHGYIRKFSSEESYLTSDQRPVLSFTQQDVDEGKVQYVQTVSDQLEDHFFVDVTNGVQTVSEIEISIDIIPRMIPLEVQNLTVIEGGSKALVEDYLKVSSRHFAGLSCEFILTEQPKHGYVENSRVPGIKLITFTRKQMEQELIYYVHDGSEELMDNFTVIVNNTELWKQSLPQTVFVTVTAINDEAPVIKVNRILQV</sequence>
<comment type="caution">
    <text evidence="4">Lacks conserved residue(s) required for the propagation of feature annotation.</text>
</comment>
<evidence type="ECO:0000313" key="7">
    <source>
        <dbReference type="EMBL" id="NXG15736.1"/>
    </source>
</evidence>
<evidence type="ECO:0000256" key="3">
    <source>
        <dbReference type="ARBA" id="ARBA00023180"/>
    </source>
</evidence>
<organism evidence="7 8">
    <name type="scientific">Grallaria varia</name>
    <name type="common">variegated antpitta</name>
    <dbReference type="NCBI Taxonomy" id="117165"/>
    <lineage>
        <taxon>Eukaryota</taxon>
        <taxon>Metazoa</taxon>
        <taxon>Chordata</taxon>
        <taxon>Craniata</taxon>
        <taxon>Vertebrata</taxon>
        <taxon>Euteleostomi</taxon>
        <taxon>Archelosauria</taxon>
        <taxon>Archosauria</taxon>
        <taxon>Dinosauria</taxon>
        <taxon>Saurischia</taxon>
        <taxon>Theropoda</taxon>
        <taxon>Coelurosauria</taxon>
        <taxon>Aves</taxon>
        <taxon>Neognathae</taxon>
        <taxon>Neoaves</taxon>
        <taxon>Telluraves</taxon>
        <taxon>Australaves</taxon>
        <taxon>Passeriformes</taxon>
        <taxon>Formicariidae</taxon>
        <taxon>Grallaria</taxon>
    </lineage>
</organism>
<dbReference type="InterPro" id="IPR001791">
    <property type="entry name" value="Laminin_G"/>
</dbReference>
<dbReference type="Gene3D" id="2.60.120.200">
    <property type="match status" value="2"/>
</dbReference>
<dbReference type="Proteomes" id="UP000591535">
    <property type="component" value="Unassembled WGS sequence"/>
</dbReference>
<dbReference type="Pfam" id="PF02210">
    <property type="entry name" value="Laminin_G_2"/>
    <property type="match status" value="2"/>
</dbReference>
<feature type="domain" description="Laminin G" evidence="6">
    <location>
        <begin position="2"/>
        <end position="175"/>
    </location>
</feature>
<keyword evidence="1" id="KW-0732">Signal</keyword>
<dbReference type="InterPro" id="IPR039005">
    <property type="entry name" value="CSPG_rpt"/>
</dbReference>
<evidence type="ECO:0000256" key="1">
    <source>
        <dbReference type="ARBA" id="ARBA00022729"/>
    </source>
</evidence>
<dbReference type="PANTHER" id="PTHR45739">
    <property type="entry name" value="MATRIX PROTEIN, PUTATIVE-RELATED"/>
    <property type="match status" value="1"/>
</dbReference>
<dbReference type="Pfam" id="PF16184">
    <property type="entry name" value="Cadherin_3"/>
    <property type="match status" value="9"/>
</dbReference>
<accession>A0A7K8ZJ03</accession>
<feature type="repeat" description="CSPG" evidence="5">
    <location>
        <begin position="1338"/>
        <end position="1429"/>
    </location>
</feature>
<feature type="repeat" description="CSPG" evidence="5">
    <location>
        <begin position="759"/>
        <end position="854"/>
    </location>
</feature>
<evidence type="ECO:0000256" key="5">
    <source>
        <dbReference type="PROSITE-ProRule" id="PRU01201"/>
    </source>
</evidence>
<evidence type="ECO:0000313" key="8">
    <source>
        <dbReference type="Proteomes" id="UP000591535"/>
    </source>
</evidence>
<dbReference type="SUPFAM" id="SSF49899">
    <property type="entry name" value="Concanavalin A-like lectins/glucanases"/>
    <property type="match status" value="2"/>
</dbReference>
<proteinExistence type="predicted"/>
<feature type="non-terminal residue" evidence="7">
    <location>
        <position position="1"/>
    </location>
</feature>
<feature type="repeat" description="CSPG" evidence="5">
    <location>
        <begin position="406"/>
        <end position="501"/>
    </location>
</feature>
<feature type="domain" description="Laminin G" evidence="6">
    <location>
        <begin position="185"/>
        <end position="364"/>
    </location>
</feature>
<evidence type="ECO:0000256" key="4">
    <source>
        <dbReference type="PROSITE-ProRule" id="PRU00122"/>
    </source>
</evidence>
<evidence type="ECO:0000259" key="6">
    <source>
        <dbReference type="PROSITE" id="PS50025"/>
    </source>
</evidence>
<dbReference type="InterPro" id="IPR013320">
    <property type="entry name" value="ConA-like_dom_sf"/>
</dbReference>
<feature type="non-terminal residue" evidence="7">
    <location>
        <position position="1464"/>
    </location>
</feature>